<dbReference type="RefSeq" id="WP_180307566.1">
    <property type="nucleotide sequence ID" value="NZ_CP058952.1"/>
</dbReference>
<name>A0A7D5Z9N6_9NEIS</name>
<dbReference type="AlphaFoldDB" id="A0A7D5Z9N6"/>
<dbReference type="KEGG" id="cfon:HZU75_02105"/>
<dbReference type="EMBL" id="CP058952">
    <property type="protein sequence ID" value="QLI80426.1"/>
    <property type="molecule type" value="Genomic_DNA"/>
</dbReference>
<dbReference type="Proteomes" id="UP000510822">
    <property type="component" value="Chromosome"/>
</dbReference>
<evidence type="ECO:0000313" key="2">
    <source>
        <dbReference type="Proteomes" id="UP000510822"/>
    </source>
</evidence>
<accession>A0A7D5Z9N6</accession>
<proteinExistence type="predicted"/>
<protein>
    <submittedName>
        <fullName evidence="1">Uncharacterized protein</fullName>
    </submittedName>
</protein>
<gene>
    <name evidence="1" type="ORF">HZU75_02105</name>
</gene>
<evidence type="ECO:0000313" key="1">
    <source>
        <dbReference type="EMBL" id="QLI80426.1"/>
    </source>
</evidence>
<organism evidence="1 2">
    <name type="scientific">Chitinibacter fontanus</name>
    <dbReference type="NCBI Taxonomy" id="1737446"/>
    <lineage>
        <taxon>Bacteria</taxon>
        <taxon>Pseudomonadati</taxon>
        <taxon>Pseudomonadota</taxon>
        <taxon>Betaproteobacteria</taxon>
        <taxon>Neisseriales</taxon>
        <taxon>Chitinibacteraceae</taxon>
        <taxon>Chitinibacter</taxon>
    </lineage>
</organism>
<sequence>MHSFYDPTVDMDETTLHAWQFYLAVAELALSELKSLRSGQIAITDDYEHAYWLWQGEEQAFLAWAPIADEQVCFEAAILLVEAVGLSAEEIDYRRESLTRWLQSASRTTLAWPKQQLQHAIRINGQN</sequence>
<reference evidence="1 2" key="1">
    <citation type="journal article" date="2016" name="Int. J. Syst. Evol. Microbiol.">
        <title>Chitinibacter fontanus sp. nov., isolated from a spring.</title>
        <authorList>
            <person name="Sheu S.Y."/>
            <person name="Li Y.S."/>
            <person name="Young C.C."/>
            <person name="Chen W.M."/>
        </authorList>
    </citation>
    <scope>NUCLEOTIDE SEQUENCE [LARGE SCALE GENOMIC DNA]</scope>
    <source>
        <strain evidence="1 2">STM-7</strain>
    </source>
</reference>
<keyword evidence="2" id="KW-1185">Reference proteome</keyword>